<keyword evidence="3" id="KW-0067">ATP-binding</keyword>
<evidence type="ECO:0000256" key="1">
    <source>
        <dbReference type="ARBA" id="ARBA00022598"/>
    </source>
</evidence>
<dbReference type="PANTHER" id="PTHR43024">
    <property type="entry name" value="UDP-N-ACETYLMURAMOYL-TRIPEPTIDE--D-ALANYL-D-ALANINE LIGASE"/>
    <property type="match status" value="1"/>
</dbReference>
<dbReference type="InterPro" id="IPR013221">
    <property type="entry name" value="Mur_ligase_cen"/>
</dbReference>
<dbReference type="Gene3D" id="3.40.1190.10">
    <property type="entry name" value="Mur-like, catalytic domain"/>
    <property type="match status" value="1"/>
</dbReference>
<dbReference type="InterPro" id="IPR051046">
    <property type="entry name" value="MurCDEF_CellWall_CoF430Synth"/>
</dbReference>
<dbReference type="Pfam" id="PF02875">
    <property type="entry name" value="Mur_ligase_C"/>
    <property type="match status" value="1"/>
</dbReference>
<evidence type="ECO:0000256" key="2">
    <source>
        <dbReference type="ARBA" id="ARBA00022741"/>
    </source>
</evidence>
<sequence>MLKSIIGKILAVFACRVIRRYDPVIIGITGSVGKTSTREAIAVVLRKRFRIRTPEKNYNNEIGLPLTILGIRHPGKNLFGWIVALCLAFFRAYGFRTEYPEVLILEYGIDRPGDMDVLVSIARPHIAVVTRIGNIPVHVEFFRDPFALADEKAKLVKAIPKDGYAVLARDDDAVFEMRRHAKFRSVSYGKALDADIRIMNSELRMKKDDVFGEVPDGISFKIQFKGKATPAFLPNTAGIPQLYSAGAAVAVGILMRMGIDEVLGALREYEPLPGRLCILQGIKDSLLIDDTYNAAPESMREALVLLESLRGKRKIAVLGDMLELGRYSEDAHRAIGKQAGTVVDILLTVGPHARFIGEEVKAGRPKKKIRNANEKVFSFANAISAGKMLQSLIRPGDVVLIKGSQGMRMEKIVEEVMALREQAKKLLVRQENYWKK</sequence>
<evidence type="ECO:0000256" key="3">
    <source>
        <dbReference type="ARBA" id="ARBA00022840"/>
    </source>
</evidence>
<keyword evidence="1 6" id="KW-0436">Ligase</keyword>
<evidence type="ECO:0000313" key="7">
    <source>
        <dbReference type="Proteomes" id="UP000034201"/>
    </source>
</evidence>
<dbReference type="InterPro" id="IPR036565">
    <property type="entry name" value="Mur-like_cat_sf"/>
</dbReference>
<feature type="domain" description="Mur ligase central" evidence="5">
    <location>
        <begin position="99"/>
        <end position="226"/>
    </location>
</feature>
<feature type="domain" description="Mur ligase central" evidence="5">
    <location>
        <begin position="28"/>
        <end position="72"/>
    </location>
</feature>
<dbReference type="InterPro" id="IPR036615">
    <property type="entry name" value="Mur_ligase_C_dom_sf"/>
</dbReference>
<keyword evidence="2" id="KW-0547">Nucleotide-binding</keyword>
<dbReference type="InterPro" id="IPR004101">
    <property type="entry name" value="Mur_ligase_C"/>
</dbReference>
<dbReference type="SUPFAM" id="SSF53244">
    <property type="entry name" value="MurD-like peptide ligases, peptide-binding domain"/>
    <property type="match status" value="1"/>
</dbReference>
<dbReference type="PANTHER" id="PTHR43024:SF1">
    <property type="entry name" value="UDP-N-ACETYLMURAMOYL-TRIPEPTIDE--D-ALANYL-D-ALANINE LIGASE"/>
    <property type="match status" value="1"/>
</dbReference>
<reference evidence="6 7" key="1">
    <citation type="journal article" date="2015" name="Nature">
        <title>rRNA introns, odd ribosomes, and small enigmatic genomes across a large radiation of phyla.</title>
        <authorList>
            <person name="Brown C.T."/>
            <person name="Hug L.A."/>
            <person name="Thomas B.C."/>
            <person name="Sharon I."/>
            <person name="Castelle C.J."/>
            <person name="Singh A."/>
            <person name="Wilkins M.J."/>
            <person name="Williams K.H."/>
            <person name="Banfield J.F."/>
        </authorList>
    </citation>
    <scope>NUCLEOTIDE SEQUENCE [LARGE SCALE GENOMIC DNA]</scope>
</reference>
<dbReference type="Proteomes" id="UP000034201">
    <property type="component" value="Unassembled WGS sequence"/>
</dbReference>
<protein>
    <submittedName>
        <fullName evidence="6">UDP-N-acetylmuramoyl-tripeptide-D-alanyl-D-alanine ligase</fullName>
    </submittedName>
</protein>
<dbReference type="GO" id="GO:0016881">
    <property type="term" value="F:acid-amino acid ligase activity"/>
    <property type="evidence" value="ECO:0007669"/>
    <property type="project" value="InterPro"/>
</dbReference>
<evidence type="ECO:0000259" key="4">
    <source>
        <dbReference type="Pfam" id="PF02875"/>
    </source>
</evidence>
<comment type="caution">
    <text evidence="6">The sequence shown here is derived from an EMBL/GenBank/DDBJ whole genome shotgun (WGS) entry which is preliminary data.</text>
</comment>
<dbReference type="SUPFAM" id="SSF53623">
    <property type="entry name" value="MurD-like peptide ligases, catalytic domain"/>
    <property type="match status" value="1"/>
</dbReference>
<organism evidence="6 7">
    <name type="scientific">Candidatus Adlerbacteria bacterium GW2011_GWC1_50_9</name>
    <dbReference type="NCBI Taxonomy" id="1618608"/>
    <lineage>
        <taxon>Bacteria</taxon>
        <taxon>Candidatus Adleribacteriota</taxon>
    </lineage>
</organism>
<evidence type="ECO:0000259" key="5">
    <source>
        <dbReference type="Pfam" id="PF08245"/>
    </source>
</evidence>
<dbReference type="AlphaFoldDB" id="A0A0G1WKS3"/>
<dbReference type="PATRIC" id="fig|1618608.3.peg.751"/>
<proteinExistence type="predicted"/>
<name>A0A0G1WKS3_9BACT</name>
<dbReference type="Pfam" id="PF08245">
    <property type="entry name" value="Mur_ligase_M"/>
    <property type="match status" value="2"/>
</dbReference>
<dbReference type="GO" id="GO:0005524">
    <property type="term" value="F:ATP binding"/>
    <property type="evidence" value="ECO:0007669"/>
    <property type="project" value="UniProtKB-KW"/>
</dbReference>
<dbReference type="Gene3D" id="3.90.190.20">
    <property type="entry name" value="Mur ligase, C-terminal domain"/>
    <property type="match status" value="1"/>
</dbReference>
<dbReference type="EMBL" id="LCQQ01000057">
    <property type="protein sequence ID" value="KKW19428.1"/>
    <property type="molecule type" value="Genomic_DNA"/>
</dbReference>
<accession>A0A0G1WKS3</accession>
<feature type="domain" description="Mur ligase C-terminal" evidence="4">
    <location>
        <begin position="274"/>
        <end position="404"/>
    </location>
</feature>
<gene>
    <name evidence="6" type="ORF">UY61_C0057G0005</name>
</gene>
<evidence type="ECO:0000313" key="6">
    <source>
        <dbReference type="EMBL" id="KKW19428.1"/>
    </source>
</evidence>